<dbReference type="EMBL" id="CFOE01001210">
    <property type="protein sequence ID" value="CFE48958.1"/>
    <property type="molecule type" value="Genomic_DNA"/>
</dbReference>
<feature type="compositionally biased region" description="Basic and acidic residues" evidence="1">
    <location>
        <begin position="97"/>
        <end position="121"/>
    </location>
</feature>
<dbReference type="Proteomes" id="UP000048600">
    <property type="component" value="Unassembled WGS sequence"/>
</dbReference>
<evidence type="ECO:0000313" key="2">
    <source>
        <dbReference type="EMBL" id="CFE48958.1"/>
    </source>
</evidence>
<feature type="region of interest" description="Disordered" evidence="1">
    <location>
        <begin position="1"/>
        <end position="121"/>
    </location>
</feature>
<dbReference type="Proteomes" id="UP000048289">
    <property type="component" value="Unassembled WGS sequence"/>
</dbReference>
<reference evidence="7 8" key="1">
    <citation type="submission" date="2015-03" db="EMBL/GenBank/DDBJ databases">
        <authorList>
            <consortium name="Pathogen Informatics"/>
        </authorList>
    </citation>
    <scope>NUCLEOTIDE SEQUENCE [LARGE SCALE GENOMIC DNA]</scope>
    <source>
        <strain evidence="4 11">Bir 185</strain>
        <strain evidence="5 7">G09801536</strain>
        <strain evidence="2 9">G09901357</strain>
        <strain evidence="3 8">H09601792</strain>
        <strain evidence="6 10">P00601463</strain>
    </source>
</reference>
<protein>
    <submittedName>
        <fullName evidence="3">Uncharacterized protein</fullName>
    </submittedName>
</protein>
<evidence type="ECO:0000313" key="5">
    <source>
        <dbReference type="EMBL" id="COW40588.1"/>
    </source>
</evidence>
<dbReference type="EMBL" id="CNFT01001461">
    <property type="protein sequence ID" value="CKT32463.1"/>
    <property type="molecule type" value="Genomic_DNA"/>
</dbReference>
<evidence type="ECO:0000313" key="10">
    <source>
        <dbReference type="Proteomes" id="UP000048600"/>
    </source>
</evidence>
<gene>
    <name evidence="5" type="ORF">ERS007679_03806</name>
    <name evidence="2" type="ORF">ERS007681_04597</name>
    <name evidence="3" type="ORF">ERS007688_04419</name>
    <name evidence="6" type="ORF">ERS007741_02508</name>
    <name evidence="4" type="ORF">ERS027659_04251</name>
</gene>
<evidence type="ECO:0000313" key="4">
    <source>
        <dbReference type="EMBL" id="CKT32463.1"/>
    </source>
</evidence>
<organism evidence="3 8">
    <name type="scientific">Mycobacterium tuberculosis</name>
    <dbReference type="NCBI Taxonomy" id="1773"/>
    <lineage>
        <taxon>Bacteria</taxon>
        <taxon>Bacillati</taxon>
        <taxon>Actinomycetota</taxon>
        <taxon>Actinomycetes</taxon>
        <taxon>Mycobacteriales</taxon>
        <taxon>Mycobacteriaceae</taxon>
        <taxon>Mycobacterium</taxon>
        <taxon>Mycobacterium tuberculosis complex</taxon>
    </lineage>
</organism>
<dbReference type="EMBL" id="CSAD01000777">
    <property type="protein sequence ID" value="COW40588.1"/>
    <property type="molecule type" value="Genomic_DNA"/>
</dbReference>
<dbReference type="EMBL" id="CHKL01000293">
    <property type="protein sequence ID" value="COW44357.1"/>
    <property type="molecule type" value="Genomic_DNA"/>
</dbReference>
<evidence type="ECO:0000313" key="8">
    <source>
        <dbReference type="Proteomes" id="UP000046947"/>
    </source>
</evidence>
<evidence type="ECO:0000256" key="1">
    <source>
        <dbReference type="SAM" id="MobiDB-lite"/>
    </source>
</evidence>
<dbReference type="Proteomes" id="UP000045842">
    <property type="component" value="Unassembled WGS sequence"/>
</dbReference>
<feature type="compositionally biased region" description="Polar residues" evidence="1">
    <location>
        <begin position="78"/>
        <end position="90"/>
    </location>
</feature>
<feature type="compositionally biased region" description="Basic and acidic residues" evidence="1">
    <location>
        <begin position="38"/>
        <end position="68"/>
    </location>
</feature>
<dbReference type="Proteomes" id="UP000050164">
    <property type="component" value="Unassembled WGS sequence"/>
</dbReference>
<sequence>MTHERKGSGDRLDDGQPLQHDQHGCEQQDDIQIGQRHPNHEQQREAEEGRRCLVGRRRDPGKYDDRQPEHRHHAGCFQQCQAEQREQATANLGPRLADGDRRTEHGPPDDDGEHAAEQHTR</sequence>
<name>A0A654TUB6_MYCTX</name>
<accession>A0A654TUB6</accession>
<evidence type="ECO:0000313" key="3">
    <source>
        <dbReference type="EMBL" id="CFE83237.1"/>
    </source>
</evidence>
<proteinExistence type="predicted"/>
<feature type="compositionally biased region" description="Basic and acidic residues" evidence="1">
    <location>
        <begin position="1"/>
        <end position="26"/>
    </location>
</feature>
<dbReference type="AlphaFoldDB" id="A0A654TUB6"/>
<dbReference type="EMBL" id="CFOH01001317">
    <property type="protein sequence ID" value="CFE83237.1"/>
    <property type="molecule type" value="Genomic_DNA"/>
</dbReference>
<evidence type="ECO:0000313" key="6">
    <source>
        <dbReference type="EMBL" id="COW44357.1"/>
    </source>
</evidence>
<evidence type="ECO:0000313" key="7">
    <source>
        <dbReference type="Proteomes" id="UP000045842"/>
    </source>
</evidence>
<dbReference type="Proteomes" id="UP000046947">
    <property type="component" value="Unassembled WGS sequence"/>
</dbReference>
<evidence type="ECO:0000313" key="9">
    <source>
        <dbReference type="Proteomes" id="UP000048289"/>
    </source>
</evidence>
<evidence type="ECO:0000313" key="11">
    <source>
        <dbReference type="Proteomes" id="UP000050164"/>
    </source>
</evidence>